<dbReference type="PROSITE" id="PS01031">
    <property type="entry name" value="SHSP"/>
    <property type="match status" value="1"/>
</dbReference>
<dbReference type="EMBL" id="DVMM01000043">
    <property type="protein sequence ID" value="HIU29089.1"/>
    <property type="molecule type" value="Genomic_DNA"/>
</dbReference>
<dbReference type="InterPro" id="IPR008978">
    <property type="entry name" value="HSP20-like_chaperone"/>
</dbReference>
<dbReference type="Gene3D" id="2.60.40.790">
    <property type="match status" value="1"/>
</dbReference>
<evidence type="ECO:0000259" key="3">
    <source>
        <dbReference type="PROSITE" id="PS01031"/>
    </source>
</evidence>
<evidence type="ECO:0000256" key="1">
    <source>
        <dbReference type="PROSITE-ProRule" id="PRU00285"/>
    </source>
</evidence>
<dbReference type="CDD" id="cd06471">
    <property type="entry name" value="ACD_LpsHSP_like"/>
    <property type="match status" value="1"/>
</dbReference>
<evidence type="ECO:0000256" key="2">
    <source>
        <dbReference type="RuleBase" id="RU003616"/>
    </source>
</evidence>
<dbReference type="PANTHER" id="PTHR11527">
    <property type="entry name" value="HEAT-SHOCK PROTEIN 20 FAMILY MEMBER"/>
    <property type="match status" value="1"/>
</dbReference>
<dbReference type="Pfam" id="PF00011">
    <property type="entry name" value="HSP20"/>
    <property type="match status" value="1"/>
</dbReference>
<name>A0A9D1I6J1_9CLOT</name>
<comment type="similarity">
    <text evidence="1 2">Belongs to the small heat shock protein (HSP20) family.</text>
</comment>
<organism evidence="4 5">
    <name type="scientific">Candidatus Egerieisoma faecipullorum</name>
    <dbReference type="NCBI Taxonomy" id="2840963"/>
    <lineage>
        <taxon>Bacteria</taxon>
        <taxon>Bacillati</taxon>
        <taxon>Bacillota</taxon>
        <taxon>Clostridia</taxon>
        <taxon>Eubacteriales</taxon>
        <taxon>Clostridiaceae</taxon>
        <taxon>Clostridiaceae incertae sedis</taxon>
        <taxon>Candidatus Egerieisoma</taxon>
    </lineage>
</organism>
<feature type="domain" description="SHSP" evidence="3">
    <location>
        <begin position="31"/>
        <end position="146"/>
    </location>
</feature>
<dbReference type="Proteomes" id="UP000824089">
    <property type="component" value="Unassembled WGS sequence"/>
</dbReference>
<evidence type="ECO:0000313" key="4">
    <source>
        <dbReference type="EMBL" id="HIU29089.1"/>
    </source>
</evidence>
<reference evidence="4" key="2">
    <citation type="journal article" date="2021" name="PeerJ">
        <title>Extensive microbial diversity within the chicken gut microbiome revealed by metagenomics and culture.</title>
        <authorList>
            <person name="Gilroy R."/>
            <person name="Ravi A."/>
            <person name="Getino M."/>
            <person name="Pursley I."/>
            <person name="Horton D.L."/>
            <person name="Alikhan N.F."/>
            <person name="Baker D."/>
            <person name="Gharbi K."/>
            <person name="Hall N."/>
            <person name="Watson M."/>
            <person name="Adriaenssens E.M."/>
            <person name="Foster-Nyarko E."/>
            <person name="Jarju S."/>
            <person name="Secka A."/>
            <person name="Antonio M."/>
            <person name="Oren A."/>
            <person name="Chaudhuri R.R."/>
            <person name="La Ragione R."/>
            <person name="Hildebrand F."/>
            <person name="Pallen M.J."/>
        </authorList>
    </citation>
    <scope>NUCLEOTIDE SEQUENCE</scope>
    <source>
        <strain evidence="4">CHK195-4489</strain>
    </source>
</reference>
<gene>
    <name evidence="4" type="ORF">IAD50_02205</name>
</gene>
<reference evidence="4" key="1">
    <citation type="submission" date="2020-10" db="EMBL/GenBank/DDBJ databases">
        <authorList>
            <person name="Gilroy R."/>
        </authorList>
    </citation>
    <scope>NUCLEOTIDE SEQUENCE</scope>
    <source>
        <strain evidence="4">CHK195-4489</strain>
    </source>
</reference>
<accession>A0A9D1I6J1</accession>
<protein>
    <submittedName>
        <fullName evidence="4">Hsp20/alpha crystallin family protein</fullName>
    </submittedName>
</protein>
<dbReference type="InterPro" id="IPR031107">
    <property type="entry name" value="Small_HSP"/>
</dbReference>
<sequence length="146" mass="16894">MLPSIFGESLFDDFFDFPFERASRGHDPLYGKHGKNLMKTDIKEKENSYEVAIDLPGFKKEDIKIHLEDGFLTVTAQKTLDKDEKDQDGHYIRRERYSGQCSRNFYVGENVTENEISAKLEDGILKLCVPKKDAKKLPEKKYIAIE</sequence>
<dbReference type="AlphaFoldDB" id="A0A9D1I6J1"/>
<evidence type="ECO:0000313" key="5">
    <source>
        <dbReference type="Proteomes" id="UP000824089"/>
    </source>
</evidence>
<comment type="caution">
    <text evidence="4">The sequence shown here is derived from an EMBL/GenBank/DDBJ whole genome shotgun (WGS) entry which is preliminary data.</text>
</comment>
<dbReference type="SUPFAM" id="SSF49764">
    <property type="entry name" value="HSP20-like chaperones"/>
    <property type="match status" value="1"/>
</dbReference>
<dbReference type="InterPro" id="IPR002068">
    <property type="entry name" value="A-crystallin/Hsp20_dom"/>
</dbReference>
<proteinExistence type="inferred from homology"/>